<evidence type="ECO:0000313" key="1">
    <source>
        <dbReference type="EMBL" id="KAI0067871.1"/>
    </source>
</evidence>
<evidence type="ECO:0000313" key="2">
    <source>
        <dbReference type="Proteomes" id="UP000814140"/>
    </source>
</evidence>
<reference evidence="1" key="1">
    <citation type="submission" date="2021-03" db="EMBL/GenBank/DDBJ databases">
        <authorList>
            <consortium name="DOE Joint Genome Institute"/>
            <person name="Ahrendt S."/>
            <person name="Looney B.P."/>
            <person name="Miyauchi S."/>
            <person name="Morin E."/>
            <person name="Drula E."/>
            <person name="Courty P.E."/>
            <person name="Chicoki N."/>
            <person name="Fauchery L."/>
            <person name="Kohler A."/>
            <person name="Kuo A."/>
            <person name="Labutti K."/>
            <person name="Pangilinan J."/>
            <person name="Lipzen A."/>
            <person name="Riley R."/>
            <person name="Andreopoulos W."/>
            <person name="He G."/>
            <person name="Johnson J."/>
            <person name="Barry K.W."/>
            <person name="Grigoriev I.V."/>
            <person name="Nagy L."/>
            <person name="Hibbett D."/>
            <person name="Henrissat B."/>
            <person name="Matheny P.B."/>
            <person name="Labbe J."/>
            <person name="Martin F."/>
        </authorList>
    </citation>
    <scope>NUCLEOTIDE SEQUENCE</scope>
    <source>
        <strain evidence="1">HHB10654</strain>
    </source>
</reference>
<keyword evidence="2" id="KW-1185">Reference proteome</keyword>
<dbReference type="Proteomes" id="UP000814140">
    <property type="component" value="Unassembled WGS sequence"/>
</dbReference>
<name>A0ACB8THF0_9AGAM</name>
<protein>
    <submittedName>
        <fullName evidence="1">Uncharacterized protein</fullName>
    </submittedName>
</protein>
<sequence length="462" mass="52778">MDEDACELLQKEEWEVLQSIYPDYCVSTGSSNGVIKLEIPVELGEQRTVTLLADDTASGPTSSVPLSLSLSLLPPVLLELILPTTYPLLKAPFISSLHATNSWLPRHSFLRRKLLEMWQPGETVLYNWVEWIRSAEFLTELYLCLYLLVSSVICSISHPAPHLLASVLAAYETESKTLQFGQMSYPCSVCLTSHKGSRCLQLLCGHIFCRACVEDGWKLYIAEGDVARVGCLDPECVKDGREACEDEVRRVATEDEVQRWKWLREKRIFDKDPSIIHCPVSLCQRPVHKPMLPDDAQEESGWDRLRTCDSCGYSFCSFCKRTWHGPLTDCPIPLAEKFVLEYMELPDDAPERSTLEMRYGKKNILRLLKNYKEDQANQVWLKKSTMSCPGCRVHVEKTMGCNHMTCARCRQHFCYRCGSKLLAGDPHKHFTTPGHPCYSKLFDYDSLELNDEWQPIEGFEED</sequence>
<reference evidence="1" key="2">
    <citation type="journal article" date="2022" name="New Phytol.">
        <title>Evolutionary transition to the ectomycorrhizal habit in the genomes of a hyperdiverse lineage of mushroom-forming fungi.</title>
        <authorList>
            <person name="Looney B."/>
            <person name="Miyauchi S."/>
            <person name="Morin E."/>
            <person name="Drula E."/>
            <person name="Courty P.E."/>
            <person name="Kohler A."/>
            <person name="Kuo A."/>
            <person name="LaButti K."/>
            <person name="Pangilinan J."/>
            <person name="Lipzen A."/>
            <person name="Riley R."/>
            <person name="Andreopoulos W."/>
            <person name="He G."/>
            <person name="Johnson J."/>
            <person name="Nolan M."/>
            <person name="Tritt A."/>
            <person name="Barry K.W."/>
            <person name="Grigoriev I.V."/>
            <person name="Nagy L.G."/>
            <person name="Hibbett D."/>
            <person name="Henrissat B."/>
            <person name="Matheny P.B."/>
            <person name="Labbe J."/>
            <person name="Martin F.M."/>
        </authorList>
    </citation>
    <scope>NUCLEOTIDE SEQUENCE</scope>
    <source>
        <strain evidence="1">HHB10654</strain>
    </source>
</reference>
<comment type="caution">
    <text evidence="1">The sequence shown here is derived from an EMBL/GenBank/DDBJ whole genome shotgun (WGS) entry which is preliminary data.</text>
</comment>
<proteinExistence type="predicted"/>
<gene>
    <name evidence="1" type="ORF">BV25DRAFT_1953211</name>
</gene>
<organism evidence="1 2">
    <name type="scientific">Artomyces pyxidatus</name>
    <dbReference type="NCBI Taxonomy" id="48021"/>
    <lineage>
        <taxon>Eukaryota</taxon>
        <taxon>Fungi</taxon>
        <taxon>Dikarya</taxon>
        <taxon>Basidiomycota</taxon>
        <taxon>Agaricomycotina</taxon>
        <taxon>Agaricomycetes</taxon>
        <taxon>Russulales</taxon>
        <taxon>Auriscalpiaceae</taxon>
        <taxon>Artomyces</taxon>
    </lineage>
</organism>
<accession>A0ACB8THF0</accession>
<dbReference type="EMBL" id="MU277189">
    <property type="protein sequence ID" value="KAI0067871.1"/>
    <property type="molecule type" value="Genomic_DNA"/>
</dbReference>